<dbReference type="HOGENOM" id="CLU_2942002_0_0_1"/>
<reference evidence="1 2" key="1">
    <citation type="submission" date="2014-04" db="EMBL/GenBank/DDBJ databases">
        <authorList>
            <consortium name="DOE Joint Genome Institute"/>
            <person name="Kuo A."/>
            <person name="Gay G."/>
            <person name="Dore J."/>
            <person name="Kohler A."/>
            <person name="Nagy L.G."/>
            <person name="Floudas D."/>
            <person name="Copeland A."/>
            <person name="Barry K.W."/>
            <person name="Cichocki N."/>
            <person name="Veneault-Fourrey C."/>
            <person name="LaButti K."/>
            <person name="Lindquist E.A."/>
            <person name="Lipzen A."/>
            <person name="Lundell T."/>
            <person name="Morin E."/>
            <person name="Murat C."/>
            <person name="Sun H."/>
            <person name="Tunlid A."/>
            <person name="Henrissat B."/>
            <person name="Grigoriev I.V."/>
            <person name="Hibbett D.S."/>
            <person name="Martin F."/>
            <person name="Nordberg H.P."/>
            <person name="Cantor M.N."/>
            <person name="Hua S.X."/>
        </authorList>
    </citation>
    <scope>NUCLEOTIDE SEQUENCE [LARGE SCALE GENOMIC DNA]</scope>
    <source>
        <strain evidence="2">h7</strain>
    </source>
</reference>
<dbReference type="AlphaFoldDB" id="A0A0C3CQ08"/>
<protein>
    <submittedName>
        <fullName evidence="1">Uncharacterized protein</fullName>
    </submittedName>
</protein>
<name>A0A0C3CQ08_HEBCY</name>
<sequence length="60" mass="6406">MDYIHGVSLPQRDSLLHPCLGYPTPMAEAAGTRCSPSSLYASETVSRIRVLAFCAMGSCS</sequence>
<reference evidence="2" key="2">
    <citation type="submission" date="2015-01" db="EMBL/GenBank/DDBJ databases">
        <title>Evolutionary Origins and Diversification of the Mycorrhizal Mutualists.</title>
        <authorList>
            <consortium name="DOE Joint Genome Institute"/>
            <consortium name="Mycorrhizal Genomics Consortium"/>
            <person name="Kohler A."/>
            <person name="Kuo A."/>
            <person name="Nagy L.G."/>
            <person name="Floudas D."/>
            <person name="Copeland A."/>
            <person name="Barry K.W."/>
            <person name="Cichocki N."/>
            <person name="Veneault-Fourrey C."/>
            <person name="LaButti K."/>
            <person name="Lindquist E.A."/>
            <person name="Lipzen A."/>
            <person name="Lundell T."/>
            <person name="Morin E."/>
            <person name="Murat C."/>
            <person name="Riley R."/>
            <person name="Ohm R."/>
            <person name="Sun H."/>
            <person name="Tunlid A."/>
            <person name="Henrissat B."/>
            <person name="Grigoriev I.V."/>
            <person name="Hibbett D.S."/>
            <person name="Martin F."/>
        </authorList>
    </citation>
    <scope>NUCLEOTIDE SEQUENCE [LARGE SCALE GENOMIC DNA]</scope>
    <source>
        <strain evidence="2">h7</strain>
    </source>
</reference>
<dbReference type="Proteomes" id="UP000053424">
    <property type="component" value="Unassembled WGS sequence"/>
</dbReference>
<keyword evidence="2" id="KW-1185">Reference proteome</keyword>
<evidence type="ECO:0000313" key="1">
    <source>
        <dbReference type="EMBL" id="KIM46164.1"/>
    </source>
</evidence>
<accession>A0A0C3CQ08</accession>
<proteinExistence type="predicted"/>
<evidence type="ECO:0000313" key="2">
    <source>
        <dbReference type="Proteomes" id="UP000053424"/>
    </source>
</evidence>
<dbReference type="EMBL" id="KN831771">
    <property type="protein sequence ID" value="KIM46164.1"/>
    <property type="molecule type" value="Genomic_DNA"/>
</dbReference>
<organism evidence="1 2">
    <name type="scientific">Hebeloma cylindrosporum</name>
    <dbReference type="NCBI Taxonomy" id="76867"/>
    <lineage>
        <taxon>Eukaryota</taxon>
        <taxon>Fungi</taxon>
        <taxon>Dikarya</taxon>
        <taxon>Basidiomycota</taxon>
        <taxon>Agaricomycotina</taxon>
        <taxon>Agaricomycetes</taxon>
        <taxon>Agaricomycetidae</taxon>
        <taxon>Agaricales</taxon>
        <taxon>Agaricineae</taxon>
        <taxon>Hymenogastraceae</taxon>
        <taxon>Hebeloma</taxon>
    </lineage>
</organism>
<gene>
    <name evidence="1" type="ORF">M413DRAFT_441232</name>
</gene>